<gene>
    <name evidence="5" type="ORF">RAG0_04662</name>
</gene>
<dbReference type="GO" id="GO:0005737">
    <property type="term" value="C:cytoplasm"/>
    <property type="evidence" value="ECO:0007669"/>
    <property type="project" value="TreeGrafter"/>
</dbReference>
<dbReference type="PROSITE" id="PS50084">
    <property type="entry name" value="KH_TYPE_1"/>
    <property type="match status" value="7"/>
</dbReference>
<dbReference type="InterPro" id="IPR004087">
    <property type="entry name" value="KH_dom"/>
</dbReference>
<evidence type="ECO:0000313" key="5">
    <source>
        <dbReference type="EMBL" id="CZS94813.1"/>
    </source>
</evidence>
<feature type="domain" description="K Homology" evidence="4">
    <location>
        <begin position="306"/>
        <end position="392"/>
    </location>
</feature>
<feature type="region of interest" description="Disordered" evidence="3">
    <location>
        <begin position="821"/>
        <end position="863"/>
    </location>
</feature>
<feature type="compositionally biased region" description="Low complexity" evidence="3">
    <location>
        <begin position="134"/>
        <end position="148"/>
    </location>
</feature>
<protein>
    <submittedName>
        <fullName evidence="5">Related to SCP160 protein</fullName>
    </submittedName>
</protein>
<keyword evidence="2" id="KW-0694">RNA-binding</keyword>
<feature type="region of interest" description="Disordered" evidence="3">
    <location>
        <begin position="119"/>
        <end position="148"/>
    </location>
</feature>
<name>A0A1E1K9T2_9HELO</name>
<keyword evidence="1" id="KW-0677">Repeat</keyword>
<evidence type="ECO:0000313" key="6">
    <source>
        <dbReference type="Proteomes" id="UP000178912"/>
    </source>
</evidence>
<feature type="compositionally biased region" description="Basic and acidic residues" evidence="3">
    <location>
        <begin position="77"/>
        <end position="87"/>
    </location>
</feature>
<feature type="region of interest" description="Disordered" evidence="3">
    <location>
        <begin position="1"/>
        <end position="102"/>
    </location>
</feature>
<feature type="compositionally biased region" description="Polar residues" evidence="3">
    <location>
        <begin position="1305"/>
        <end position="1323"/>
    </location>
</feature>
<dbReference type="SUPFAM" id="SSF54791">
    <property type="entry name" value="Eukaryotic type KH-domain (KH-domain type I)"/>
    <property type="match status" value="7"/>
</dbReference>
<dbReference type="Pfam" id="PF22952">
    <property type="entry name" value="KH_11"/>
    <property type="match status" value="1"/>
</dbReference>
<feature type="domain" description="K Homology" evidence="4">
    <location>
        <begin position="958"/>
        <end position="1035"/>
    </location>
</feature>
<feature type="region of interest" description="Disordered" evidence="3">
    <location>
        <begin position="1298"/>
        <end position="1323"/>
    </location>
</feature>
<dbReference type="InterPro" id="IPR054548">
    <property type="entry name" value="SCP160-like_KH"/>
</dbReference>
<reference evidence="6" key="1">
    <citation type="submission" date="2016-03" db="EMBL/GenBank/DDBJ databases">
        <authorList>
            <person name="Guldener U."/>
        </authorList>
    </citation>
    <scope>NUCLEOTIDE SEQUENCE [LARGE SCALE GENOMIC DNA]</scope>
    <source>
        <strain evidence="6">04CH-RAC-A.6.1</strain>
    </source>
</reference>
<dbReference type="GO" id="GO:0003729">
    <property type="term" value="F:mRNA binding"/>
    <property type="evidence" value="ECO:0007669"/>
    <property type="project" value="TreeGrafter"/>
</dbReference>
<dbReference type="InterPro" id="IPR036612">
    <property type="entry name" value="KH_dom_type_1_sf"/>
</dbReference>
<dbReference type="OrthoDB" id="10027144at2759"/>
<evidence type="ECO:0000256" key="2">
    <source>
        <dbReference type="PROSITE-ProRule" id="PRU00117"/>
    </source>
</evidence>
<dbReference type="Gene3D" id="3.30.1370.10">
    <property type="entry name" value="K Homology domain, type 1"/>
    <property type="match status" value="7"/>
</dbReference>
<evidence type="ECO:0000256" key="1">
    <source>
        <dbReference type="ARBA" id="ARBA00022737"/>
    </source>
</evidence>
<feature type="domain" description="K Homology" evidence="4">
    <location>
        <begin position="784"/>
        <end position="876"/>
    </location>
</feature>
<dbReference type="Proteomes" id="UP000178912">
    <property type="component" value="Unassembled WGS sequence"/>
</dbReference>
<feature type="domain" description="K Homology" evidence="4">
    <location>
        <begin position="717"/>
        <end position="780"/>
    </location>
</feature>
<feature type="domain" description="K Homology" evidence="4">
    <location>
        <begin position="1222"/>
        <end position="1292"/>
    </location>
</feature>
<evidence type="ECO:0000259" key="4">
    <source>
        <dbReference type="SMART" id="SM00322"/>
    </source>
</evidence>
<dbReference type="PANTHER" id="PTHR10627:SF31">
    <property type="entry name" value="DODECA-SATELLITE-BINDING PROTEIN 1, ISOFORM A"/>
    <property type="match status" value="1"/>
</dbReference>
<accession>A0A1E1K9T2</accession>
<feature type="domain" description="K Homology" evidence="4">
    <location>
        <begin position="1039"/>
        <end position="1107"/>
    </location>
</feature>
<dbReference type="SMART" id="SM00322">
    <property type="entry name" value="KH"/>
    <property type="match status" value="9"/>
</dbReference>
<dbReference type="Pfam" id="PF00013">
    <property type="entry name" value="KH_1"/>
    <property type="match status" value="6"/>
</dbReference>
<feature type="domain" description="K Homology" evidence="4">
    <location>
        <begin position="881"/>
        <end position="954"/>
    </location>
</feature>
<dbReference type="EMBL" id="FJUX01000020">
    <property type="protein sequence ID" value="CZS94813.1"/>
    <property type="molecule type" value="Genomic_DNA"/>
</dbReference>
<sequence>MSSENGTNGSGAPLSAAQRLQQMHTAHKVSVDEVPDESDLKHPPAPLAENHILEDLDEPTASSNWPAAMSVKAAGKRRVDDSSDKENAPILDPQSTTAFPGLGGAPKPTQAPVLAGSWGGKPINGANSGATNGSATPTSAPRSSAQAPAVQIQAPRLVLQKNEVLPRNQLKKPLPDLLKDINKKLRTNLTMRTGENGILEFRESSNQKEALKQQAVRDLGAQICAKSTAKVSIPKSARAHIIGKQGSTIKGLQEATGARIQMPKMEDMPQGGDDDDDMIDIVVEGNPVAIQMARREIAKIANERTPAVNTRLRSIPAEFYPFLAGPASSLEDSHGIQVRVPPHHTWTSQAPPRKAAAGQAEFLPAFGDNHITLGGDRAAVQAARAEIERLTQELRQRLAVEQYAGIDRGQHQYVIGDRGVSPEDFFGTTQCAIFLPTDDGEDMITFIGPADKLQAAKEHATSLASNINSSTLDISRQFRNAPGGARVHARNVTQYLRARKEIERLEAAHKASINTPILDDGAAAWELYFRETANGMRAKDEINQILGAHPPSRMATVPVDPFFHRHIQRDITPRVQKDYGVHVVIPDSSEKGAPVLLVFEGDSGLDSDYQIPRDTPSANEIKAFKQGLEDARTHILDIISKQDAIISTSIDVPKIFHDKLRRFIQKEQQARAGDQIPVRVANAGTIVTLKGPAPAVEALAEKVNAFVATAIEDEKERGFTTTFDFPQKHANQLIGKGGANIRDLRDKFDVEINVNDGVVELKGPQAKAAAAKAHISNLGRQWADEATYTLKIDPKFHRELIGAGGAQINKLQTRYKVQIHFPRSAKTSRDDQSNADAASDAGKKQHRRDQEPDEVTVKGPKKGADEARDEILSLYQYLKDNSHTAAISVQAGQIPSLIGQRGSGMDEIRQTSGARIEIPNARDIKDPSNRVEIVIKGTASQVAQARKLIDAKRDVFDTTVTKTLEVEKKHHRALIGTGGSALRDIVVGAGGSDDRRELARTVQFPKAESDGNTIKVEGKADIVDKIIAAMEKIVLERENQATETFDVPTEKHRSLIGRGGETKKDIEAKFKVAIDIPRQGSEQTGIKVTGLPVDVEAAKTHILDLVKDQEGETVQVPRKVHHTIADNGQFFRRLRNDNKVTVDHAGHKVPPKPTAPINVRGNGSNLPLQTDEPSELDAHIWNIIDNSESSIEGEIPWILRGPRDNVTKAVATLTAAIDAAMKNTTAGYLILPDPSTYRYVIGQGGNKVNQIRKATGCKITVPRDQAGGEAIEILGTAEGVKKAKDLVLKAVQDGISGNVGGGRNSGANGDSYPQKSNGNGNWD</sequence>
<proteinExistence type="predicted"/>
<feature type="domain" description="K Homology" evidence="4">
    <location>
        <begin position="398"/>
        <end position="465"/>
    </location>
</feature>
<keyword evidence="6" id="KW-1185">Reference proteome</keyword>
<feature type="domain" description="K Homology" evidence="4">
    <location>
        <begin position="225"/>
        <end position="302"/>
    </location>
</feature>
<dbReference type="InterPro" id="IPR004088">
    <property type="entry name" value="KH_dom_type_1"/>
</dbReference>
<dbReference type="CDD" id="cd22408">
    <property type="entry name" value="KH-I_Vigilin_rpt4"/>
    <property type="match status" value="1"/>
</dbReference>
<evidence type="ECO:0000256" key="3">
    <source>
        <dbReference type="SAM" id="MobiDB-lite"/>
    </source>
</evidence>
<organism evidence="5 6">
    <name type="scientific">Rhynchosporium agropyri</name>
    <dbReference type="NCBI Taxonomy" id="914238"/>
    <lineage>
        <taxon>Eukaryota</taxon>
        <taxon>Fungi</taxon>
        <taxon>Dikarya</taxon>
        <taxon>Ascomycota</taxon>
        <taxon>Pezizomycotina</taxon>
        <taxon>Leotiomycetes</taxon>
        <taxon>Helotiales</taxon>
        <taxon>Ploettnerulaceae</taxon>
        <taxon>Rhynchosporium</taxon>
    </lineage>
</organism>
<dbReference type="CDD" id="cd00105">
    <property type="entry name" value="KH-I"/>
    <property type="match status" value="1"/>
</dbReference>
<dbReference type="PANTHER" id="PTHR10627">
    <property type="entry name" value="SCP160"/>
    <property type="match status" value="1"/>
</dbReference>